<dbReference type="AlphaFoldDB" id="A0A514BQD8"/>
<evidence type="ECO:0000256" key="10">
    <source>
        <dbReference type="ARBA" id="ARBA00022840"/>
    </source>
</evidence>
<dbReference type="GO" id="GO:0004176">
    <property type="term" value="F:ATP-dependent peptidase activity"/>
    <property type="evidence" value="ECO:0007669"/>
    <property type="project" value="InterPro"/>
</dbReference>
<dbReference type="GO" id="GO:0016887">
    <property type="term" value="F:ATP hydrolysis activity"/>
    <property type="evidence" value="ECO:0007669"/>
    <property type="project" value="UniProtKB-UniRule"/>
</dbReference>
<evidence type="ECO:0000313" key="19">
    <source>
        <dbReference type="EMBL" id="QDH69610.1"/>
    </source>
</evidence>
<feature type="transmembrane region" description="Helical" evidence="15">
    <location>
        <begin position="103"/>
        <end position="123"/>
    </location>
</feature>
<dbReference type="FunFam" id="1.20.58.760:FF:000001">
    <property type="entry name" value="ATP-dependent zinc metalloprotease FtsH"/>
    <property type="match status" value="1"/>
</dbReference>
<dbReference type="RefSeq" id="WP_141622951.1">
    <property type="nucleotide sequence ID" value="NZ_CP041242.1"/>
</dbReference>
<evidence type="ECO:0000256" key="1">
    <source>
        <dbReference type="ARBA" id="ARBA00004370"/>
    </source>
</evidence>
<feature type="active site" evidence="15">
    <location>
        <position position="419"/>
    </location>
</feature>
<dbReference type="SMART" id="SM00382">
    <property type="entry name" value="AAA"/>
    <property type="match status" value="1"/>
</dbReference>
<comment type="similarity">
    <text evidence="14 15">In the central section; belongs to the AAA ATPase family.</text>
</comment>
<evidence type="ECO:0000259" key="18">
    <source>
        <dbReference type="SMART" id="SM00382"/>
    </source>
</evidence>
<dbReference type="InterPro" id="IPR041569">
    <property type="entry name" value="AAA_lid_3"/>
</dbReference>
<keyword evidence="20" id="KW-1185">Reference proteome</keyword>
<dbReference type="PROSITE" id="PS00674">
    <property type="entry name" value="AAA"/>
    <property type="match status" value="1"/>
</dbReference>
<dbReference type="InterPro" id="IPR011546">
    <property type="entry name" value="Pept_M41_FtsH_extracell"/>
</dbReference>
<comment type="cofactor">
    <cofactor evidence="15">
        <name>Zn(2+)</name>
        <dbReference type="ChEBI" id="CHEBI:29105"/>
    </cofactor>
    <text evidence="15">Binds 1 zinc ion per subunit.</text>
</comment>
<evidence type="ECO:0000256" key="6">
    <source>
        <dbReference type="ARBA" id="ARBA00022723"/>
    </source>
</evidence>
<evidence type="ECO:0000256" key="7">
    <source>
        <dbReference type="ARBA" id="ARBA00022741"/>
    </source>
</evidence>
<keyword evidence="10 15" id="KW-0067">ATP-binding</keyword>
<evidence type="ECO:0000256" key="2">
    <source>
        <dbReference type="ARBA" id="ARBA00010044"/>
    </source>
</evidence>
<evidence type="ECO:0000256" key="3">
    <source>
        <dbReference type="ARBA" id="ARBA00022475"/>
    </source>
</evidence>
<feature type="binding site" evidence="15">
    <location>
        <begin position="196"/>
        <end position="203"/>
    </location>
    <ligand>
        <name>ATP</name>
        <dbReference type="ChEBI" id="CHEBI:30616"/>
    </ligand>
</feature>
<dbReference type="CDD" id="cd19501">
    <property type="entry name" value="RecA-like_FtsH"/>
    <property type="match status" value="1"/>
</dbReference>
<dbReference type="OrthoDB" id="9809379at2"/>
<dbReference type="EC" id="3.4.24.-" evidence="15"/>
<keyword evidence="4 15" id="KW-0645">Protease</keyword>
<evidence type="ECO:0000256" key="16">
    <source>
        <dbReference type="RuleBase" id="RU003651"/>
    </source>
</evidence>
<keyword evidence="9 15" id="KW-0862">Zinc</keyword>
<dbReference type="InterPro" id="IPR003960">
    <property type="entry name" value="ATPase_AAA_CS"/>
</dbReference>
<evidence type="ECO:0000256" key="9">
    <source>
        <dbReference type="ARBA" id="ARBA00022833"/>
    </source>
</evidence>
<evidence type="ECO:0000256" key="17">
    <source>
        <dbReference type="SAM" id="MobiDB-lite"/>
    </source>
</evidence>
<protein>
    <recommendedName>
        <fullName evidence="15">ATP-dependent zinc metalloprotease FtsH</fullName>
        <ecNumber evidence="15">3.4.24.-</ecNumber>
    </recommendedName>
</protein>
<dbReference type="SUPFAM" id="SSF140990">
    <property type="entry name" value="FtsH protease domain-like"/>
    <property type="match status" value="1"/>
</dbReference>
<evidence type="ECO:0000256" key="12">
    <source>
        <dbReference type="ARBA" id="ARBA00023049"/>
    </source>
</evidence>
<feature type="binding site" evidence="15">
    <location>
        <position position="418"/>
    </location>
    <ligand>
        <name>Zn(2+)</name>
        <dbReference type="ChEBI" id="CHEBI:29105"/>
        <note>catalytic</note>
    </ligand>
</feature>
<dbReference type="PANTHER" id="PTHR23076">
    <property type="entry name" value="METALLOPROTEASE M41 FTSH"/>
    <property type="match status" value="1"/>
</dbReference>
<dbReference type="InterPro" id="IPR000642">
    <property type="entry name" value="Peptidase_M41"/>
</dbReference>
<evidence type="ECO:0000256" key="15">
    <source>
        <dbReference type="HAMAP-Rule" id="MF_01458"/>
    </source>
</evidence>
<dbReference type="Gene3D" id="3.40.50.300">
    <property type="entry name" value="P-loop containing nucleotide triphosphate hydrolases"/>
    <property type="match status" value="1"/>
</dbReference>
<dbReference type="InterPro" id="IPR003593">
    <property type="entry name" value="AAA+_ATPase"/>
</dbReference>
<dbReference type="GO" id="GO:0030163">
    <property type="term" value="P:protein catabolic process"/>
    <property type="evidence" value="ECO:0007669"/>
    <property type="project" value="UniProtKB-UniRule"/>
</dbReference>
<comment type="similarity">
    <text evidence="16">Belongs to the AAA ATPase family.</text>
</comment>
<dbReference type="Pfam" id="PF01434">
    <property type="entry name" value="Peptidase_M41"/>
    <property type="match status" value="1"/>
</dbReference>
<dbReference type="KEGG" id="lyj:FKV23_05535"/>
<dbReference type="GO" id="GO:0005524">
    <property type="term" value="F:ATP binding"/>
    <property type="evidence" value="ECO:0007669"/>
    <property type="project" value="UniProtKB-UniRule"/>
</dbReference>
<dbReference type="GO" id="GO:0008270">
    <property type="term" value="F:zinc ion binding"/>
    <property type="evidence" value="ECO:0007669"/>
    <property type="project" value="UniProtKB-UniRule"/>
</dbReference>
<sequence length="634" mass="69546">MNDLAKNLLLWVVVAVVLMVVFQAFGPRTMGAETLAYDQFVHQVQNGRISKVKIDADRTTISGERKDGSKFTTHSPGDKDLVNDLLDHNVAIEQVPPESGPNLVYILINILPWLLFIGIWIYFMRQMQQGGGKGAMSFGKSRAKMQGENEVKVTFADVAGCDEAKEEVGELVEFLRDPTKFQKLGGKIPRGVLMVGPPGTGKTLLARAIAGEAKVPFFSISGSDFVEMFVGVGASRVRDMFEQAKKHAPCIIFIDEIDAVGRHRGAGLGGGHDEREQTLNQLLVEMDGFEGGEGVIVIAATNRPDVLDPALLRPGRFDRQVVVGLPDVKGREQILRVHMRKLPLADDVIPMTIARGTPGFSGADLANLCNEAALFAARENAREVRMEFFDKARDKILMGAERRSMAMSEDEKKLTAYHEAGHAIVGRVVPEHDPVYKVTIIPRGRALGVTMYLPEGDKYSINRVAIQSQLCSLYGGRVAEELIFGSDKVTTGASNDIERATKMARNMVTKWGLSDEMGPIAYSEDEDEVFLGRSVTQHKSVSDETARKIDLVVRSILDKAYAETTRILKENIDKLHVMADALLQYETIDAHQINEIMEGRVPGPPADWIKSGRTSKDDAGNTPPDAVIGPAPQT</sequence>
<comment type="function">
    <text evidence="15">Acts as a processive, ATP-dependent zinc metallopeptidase for both cytoplasmic and membrane proteins. Plays a role in the quality control of integral membrane proteins.</text>
</comment>
<reference evidence="19 20" key="1">
    <citation type="submission" date="2019-06" db="EMBL/GenBank/DDBJ databases">
        <title>Lysobacter alkalisoli sp. nov. isolated from saline-alkali soil.</title>
        <authorList>
            <person name="Sun J.-Q."/>
            <person name="Xu L."/>
        </authorList>
    </citation>
    <scope>NUCLEOTIDE SEQUENCE [LARGE SCALE GENOMIC DNA]</scope>
    <source>
        <strain evidence="19 20">SJ-36</strain>
    </source>
</reference>
<feature type="binding site" evidence="15">
    <location>
        <position position="422"/>
    </location>
    <ligand>
        <name>Zn(2+)</name>
        <dbReference type="ChEBI" id="CHEBI:29105"/>
        <note>catalytic</note>
    </ligand>
</feature>
<dbReference type="InterPro" id="IPR037219">
    <property type="entry name" value="Peptidase_M41-like"/>
</dbReference>
<dbReference type="FunFam" id="3.40.50.300:FF:000001">
    <property type="entry name" value="ATP-dependent zinc metalloprotease FtsH"/>
    <property type="match status" value="1"/>
</dbReference>
<dbReference type="HAMAP" id="MF_01458">
    <property type="entry name" value="FtsH"/>
    <property type="match status" value="1"/>
</dbReference>
<comment type="similarity">
    <text evidence="2 15">In the C-terminal section; belongs to the peptidase M41 family.</text>
</comment>
<keyword evidence="8 15" id="KW-0378">Hydrolase</keyword>
<keyword evidence="3 15" id="KW-1003">Cell membrane</keyword>
<comment type="subcellular location">
    <subcellularLocation>
        <location evidence="15">Cell membrane</location>
        <topology evidence="15">Multi-pass membrane protein</topology>
        <orientation evidence="15">Cytoplasmic side</orientation>
    </subcellularLocation>
    <subcellularLocation>
        <location evidence="1">Membrane</location>
    </subcellularLocation>
</comment>
<dbReference type="InterPro" id="IPR003959">
    <property type="entry name" value="ATPase_AAA_core"/>
</dbReference>
<dbReference type="InterPro" id="IPR005936">
    <property type="entry name" value="FtsH"/>
</dbReference>
<dbReference type="Pfam" id="PF06480">
    <property type="entry name" value="FtsH_ext"/>
    <property type="match status" value="1"/>
</dbReference>
<dbReference type="EMBL" id="CP041242">
    <property type="protein sequence ID" value="QDH69610.1"/>
    <property type="molecule type" value="Genomic_DNA"/>
</dbReference>
<comment type="subunit">
    <text evidence="15">Homohexamer.</text>
</comment>
<proteinExistence type="inferred from homology"/>
<evidence type="ECO:0000256" key="4">
    <source>
        <dbReference type="ARBA" id="ARBA00022670"/>
    </source>
</evidence>
<keyword evidence="5 15" id="KW-0812">Transmembrane</keyword>
<dbReference type="FunFam" id="1.10.8.60:FF:000001">
    <property type="entry name" value="ATP-dependent zinc metalloprotease FtsH"/>
    <property type="match status" value="1"/>
</dbReference>
<keyword evidence="12 15" id="KW-0482">Metalloprotease</keyword>
<keyword evidence="7 15" id="KW-0547">Nucleotide-binding</keyword>
<dbReference type="Gene3D" id="1.10.8.60">
    <property type="match status" value="1"/>
</dbReference>
<dbReference type="Gene3D" id="1.20.58.760">
    <property type="entry name" value="Peptidase M41"/>
    <property type="match status" value="1"/>
</dbReference>
<organism evidence="19 20">
    <name type="scientific">Marilutibacter alkalisoli</name>
    <dbReference type="NCBI Taxonomy" id="2591633"/>
    <lineage>
        <taxon>Bacteria</taxon>
        <taxon>Pseudomonadati</taxon>
        <taxon>Pseudomonadota</taxon>
        <taxon>Gammaproteobacteria</taxon>
        <taxon>Lysobacterales</taxon>
        <taxon>Lysobacteraceae</taxon>
        <taxon>Marilutibacter</taxon>
    </lineage>
</organism>
<feature type="binding site" evidence="15">
    <location>
        <position position="496"/>
    </location>
    <ligand>
        <name>Zn(2+)</name>
        <dbReference type="ChEBI" id="CHEBI:29105"/>
        <note>catalytic</note>
    </ligand>
</feature>
<feature type="transmembrane region" description="Helical" evidence="15">
    <location>
        <begin position="7"/>
        <end position="25"/>
    </location>
</feature>
<dbReference type="GO" id="GO:0004222">
    <property type="term" value="F:metalloendopeptidase activity"/>
    <property type="evidence" value="ECO:0007669"/>
    <property type="project" value="InterPro"/>
</dbReference>
<evidence type="ECO:0000313" key="20">
    <source>
        <dbReference type="Proteomes" id="UP000317199"/>
    </source>
</evidence>
<evidence type="ECO:0000256" key="11">
    <source>
        <dbReference type="ARBA" id="ARBA00022989"/>
    </source>
</evidence>
<dbReference type="NCBIfam" id="TIGR01241">
    <property type="entry name" value="FtsH_fam"/>
    <property type="match status" value="1"/>
</dbReference>
<dbReference type="Proteomes" id="UP000317199">
    <property type="component" value="Chromosome"/>
</dbReference>
<evidence type="ECO:0000256" key="13">
    <source>
        <dbReference type="ARBA" id="ARBA00023136"/>
    </source>
</evidence>
<dbReference type="Gene3D" id="3.30.720.210">
    <property type="match status" value="1"/>
</dbReference>
<feature type="domain" description="AAA+ ATPase" evidence="18">
    <location>
        <begin position="188"/>
        <end position="327"/>
    </location>
</feature>
<evidence type="ECO:0000256" key="14">
    <source>
        <dbReference type="ARBA" id="ARBA00061570"/>
    </source>
</evidence>
<gene>
    <name evidence="19" type="primary">hflB</name>
    <name evidence="15" type="synonym">ftsH</name>
    <name evidence="19" type="ORF">FKV23_05535</name>
</gene>
<dbReference type="Pfam" id="PF00004">
    <property type="entry name" value="AAA"/>
    <property type="match status" value="1"/>
</dbReference>
<dbReference type="GO" id="GO:0005886">
    <property type="term" value="C:plasma membrane"/>
    <property type="evidence" value="ECO:0007669"/>
    <property type="project" value="UniProtKB-SubCell"/>
</dbReference>
<dbReference type="Pfam" id="PF17862">
    <property type="entry name" value="AAA_lid_3"/>
    <property type="match status" value="1"/>
</dbReference>
<evidence type="ECO:0000256" key="5">
    <source>
        <dbReference type="ARBA" id="ARBA00022692"/>
    </source>
</evidence>
<feature type="region of interest" description="Disordered" evidence="17">
    <location>
        <begin position="599"/>
        <end position="634"/>
    </location>
</feature>
<dbReference type="GO" id="GO:0006508">
    <property type="term" value="P:proteolysis"/>
    <property type="evidence" value="ECO:0007669"/>
    <property type="project" value="UniProtKB-KW"/>
</dbReference>
<dbReference type="InterPro" id="IPR027417">
    <property type="entry name" value="P-loop_NTPase"/>
</dbReference>
<keyword evidence="6 15" id="KW-0479">Metal-binding</keyword>
<keyword evidence="11 15" id="KW-1133">Transmembrane helix</keyword>
<accession>A0A514BQD8</accession>
<evidence type="ECO:0000256" key="8">
    <source>
        <dbReference type="ARBA" id="ARBA00022801"/>
    </source>
</evidence>
<name>A0A514BQD8_9GAMM</name>
<keyword evidence="13 15" id="KW-0472">Membrane</keyword>
<dbReference type="SUPFAM" id="SSF52540">
    <property type="entry name" value="P-loop containing nucleoside triphosphate hydrolases"/>
    <property type="match status" value="1"/>
</dbReference>
<dbReference type="PANTHER" id="PTHR23076:SF97">
    <property type="entry name" value="ATP-DEPENDENT ZINC METALLOPROTEASE YME1L1"/>
    <property type="match status" value="1"/>
</dbReference>